<proteinExistence type="inferred from homology"/>
<reference evidence="9" key="1">
    <citation type="journal article" date="2020" name="G3 (Bethesda)">
        <title>High-Quality Assemblies for Three Invasive Social Wasps from the &lt;i&gt;Vespula&lt;/i&gt; Genus.</title>
        <authorList>
            <person name="Harrop T.W.R."/>
            <person name="Guhlin J."/>
            <person name="McLaughlin G.M."/>
            <person name="Permina E."/>
            <person name="Stockwell P."/>
            <person name="Gilligan J."/>
            <person name="Le Lec M.F."/>
            <person name="Gruber M.A.M."/>
            <person name="Quinn O."/>
            <person name="Lovegrove M."/>
            <person name="Duncan E.J."/>
            <person name="Remnant E.J."/>
            <person name="Van Eeckhoven J."/>
            <person name="Graham B."/>
            <person name="Knapp R.A."/>
            <person name="Langford K.W."/>
            <person name="Kronenberg Z."/>
            <person name="Press M.O."/>
            <person name="Eacker S.M."/>
            <person name="Wilson-Rankin E.E."/>
            <person name="Purcell J."/>
            <person name="Lester P.J."/>
            <person name="Dearden P.K."/>
        </authorList>
    </citation>
    <scope>NUCLEOTIDE SEQUENCE</scope>
    <source>
        <strain evidence="9">Linc-1</strain>
    </source>
</reference>
<keyword evidence="10" id="KW-1185">Reference proteome</keyword>
<evidence type="ECO:0000256" key="1">
    <source>
        <dbReference type="ARBA" id="ARBA00004473"/>
    </source>
</evidence>
<keyword evidence="3 8" id="KW-0812">Transmembrane</keyword>
<protein>
    <recommendedName>
        <fullName evidence="7">Nuclear envelope membrane protein</fullName>
    </recommendedName>
    <alternativeName>
        <fullName evidence="6">Nuclear rim protein</fullName>
    </alternativeName>
</protein>
<evidence type="ECO:0000256" key="5">
    <source>
        <dbReference type="ARBA" id="ARBA00023136"/>
    </source>
</evidence>
<evidence type="ECO:0000256" key="3">
    <source>
        <dbReference type="ARBA" id="ARBA00022692"/>
    </source>
</evidence>
<evidence type="ECO:0000313" key="9">
    <source>
        <dbReference type="EMBL" id="KAF7405817.1"/>
    </source>
</evidence>
<dbReference type="PANTHER" id="PTHR31040:SF1">
    <property type="entry name" value="NURIM"/>
    <property type="match status" value="1"/>
</dbReference>
<keyword evidence="4 8" id="KW-1133">Transmembrane helix</keyword>
<gene>
    <name evidence="9" type="ORF">HZH68_005186</name>
</gene>
<dbReference type="AlphaFoldDB" id="A0A834KFU0"/>
<keyword evidence="5 8" id="KW-0472">Membrane</keyword>
<evidence type="ECO:0000256" key="4">
    <source>
        <dbReference type="ARBA" id="ARBA00022989"/>
    </source>
</evidence>
<evidence type="ECO:0000256" key="2">
    <source>
        <dbReference type="ARBA" id="ARBA00010631"/>
    </source>
</evidence>
<dbReference type="EMBL" id="JACSDZ010000004">
    <property type="protein sequence ID" value="KAF7405817.1"/>
    <property type="molecule type" value="Genomic_DNA"/>
</dbReference>
<feature type="transmembrane region" description="Helical" evidence="8">
    <location>
        <begin position="109"/>
        <end position="129"/>
    </location>
</feature>
<accession>A0A834KFU0</accession>
<sequence length="173" mass="20697">MRCGDIYKLAFNNSVTRWPIALAHLFCSAVIIHGVSKLSCKLLESERLWESKFIHIMVTINKLLFTKHFHTATFVYGECYKLVGFRQVYYKITARPSPMSKKSKELQRYYAHMRHPSFIGFLIILWVHPFMSLDRFLLASIFTIYMLLRWAIDKEDYQYHAHVLRCKQRECFF</sequence>
<evidence type="ECO:0000313" key="10">
    <source>
        <dbReference type="Proteomes" id="UP000617340"/>
    </source>
</evidence>
<dbReference type="InterPro" id="IPR033580">
    <property type="entry name" value="Nurim-like"/>
</dbReference>
<dbReference type="Proteomes" id="UP000617340">
    <property type="component" value="Unassembled WGS sequence"/>
</dbReference>
<dbReference type="PANTHER" id="PTHR31040">
    <property type="entry name" value="NURIM"/>
    <property type="match status" value="1"/>
</dbReference>
<evidence type="ECO:0000256" key="6">
    <source>
        <dbReference type="ARBA" id="ARBA00031700"/>
    </source>
</evidence>
<comment type="caution">
    <text evidence="9">The sequence shown here is derived from an EMBL/GenBank/DDBJ whole genome shotgun (WGS) entry which is preliminary data.</text>
</comment>
<evidence type="ECO:0000256" key="7">
    <source>
        <dbReference type="ARBA" id="ARBA00032957"/>
    </source>
</evidence>
<name>A0A834KFU0_VESGE</name>
<dbReference type="GO" id="GO:0005637">
    <property type="term" value="C:nuclear inner membrane"/>
    <property type="evidence" value="ECO:0007669"/>
    <property type="project" value="UniProtKB-SubCell"/>
</dbReference>
<comment type="similarity">
    <text evidence="2">Belongs to the nurim family.</text>
</comment>
<comment type="subcellular location">
    <subcellularLocation>
        <location evidence="1">Nucleus inner membrane</location>
        <topology evidence="1">Multi-pass membrane protein</topology>
    </subcellularLocation>
</comment>
<organism evidence="9 10">
    <name type="scientific">Vespula germanica</name>
    <name type="common">German yellow jacket</name>
    <name type="synonym">Paravespula germanica</name>
    <dbReference type="NCBI Taxonomy" id="30212"/>
    <lineage>
        <taxon>Eukaryota</taxon>
        <taxon>Metazoa</taxon>
        <taxon>Ecdysozoa</taxon>
        <taxon>Arthropoda</taxon>
        <taxon>Hexapoda</taxon>
        <taxon>Insecta</taxon>
        <taxon>Pterygota</taxon>
        <taxon>Neoptera</taxon>
        <taxon>Endopterygota</taxon>
        <taxon>Hymenoptera</taxon>
        <taxon>Apocrita</taxon>
        <taxon>Aculeata</taxon>
        <taxon>Vespoidea</taxon>
        <taxon>Vespidae</taxon>
        <taxon>Vespinae</taxon>
        <taxon>Vespula</taxon>
    </lineage>
</organism>
<evidence type="ECO:0000256" key="8">
    <source>
        <dbReference type="SAM" id="Phobius"/>
    </source>
</evidence>